<dbReference type="EMBL" id="BSNI01000002">
    <property type="protein sequence ID" value="GLQ17579.1"/>
    <property type="molecule type" value="Genomic_DNA"/>
</dbReference>
<dbReference type="InterPro" id="IPR018717">
    <property type="entry name" value="DUF2241"/>
</dbReference>
<comment type="caution">
    <text evidence="3">The sequence shown here is derived from an EMBL/GenBank/DDBJ whole genome shotgun (WGS) entry which is preliminary data.</text>
</comment>
<dbReference type="PANTHER" id="PTHR39199">
    <property type="entry name" value="BLR5128 PROTEIN"/>
    <property type="match status" value="1"/>
</dbReference>
<keyword evidence="4" id="KW-1185">Reference proteome</keyword>
<dbReference type="InterPro" id="IPR045865">
    <property type="entry name" value="ACT-like_dom_sf"/>
</dbReference>
<gene>
    <name evidence="3" type="ORF">GCM10007879_18280</name>
</gene>
<proteinExistence type="predicted"/>
<evidence type="ECO:0000313" key="3">
    <source>
        <dbReference type="EMBL" id="GLQ17579.1"/>
    </source>
</evidence>
<evidence type="ECO:0000259" key="1">
    <source>
        <dbReference type="Pfam" id="PF10000"/>
    </source>
</evidence>
<sequence length="132" mass="14543">MSNAISNIAQLLKSMSPKLSSQRYAFATTDQQTANKLDCEPAMRFQEEEGVTLILREEDAIRLGLDHEFVCQRITLTVHSALEAVGFMAAISNKLKEVGVPCNVVAGYYHDHLFIPIDKVDTAMAALDELSA</sequence>
<dbReference type="SUPFAM" id="SSF55021">
    <property type="entry name" value="ACT-like"/>
    <property type="match status" value="2"/>
</dbReference>
<dbReference type="RefSeq" id="WP_284363839.1">
    <property type="nucleotide sequence ID" value="NZ_BSNI01000002.1"/>
</dbReference>
<evidence type="ECO:0000259" key="2">
    <source>
        <dbReference type="Pfam" id="PF13840"/>
    </source>
</evidence>
<dbReference type="InterPro" id="IPR027795">
    <property type="entry name" value="CASTOR_ACT_dom"/>
</dbReference>
<dbReference type="Pfam" id="PF13840">
    <property type="entry name" value="ACT_7"/>
    <property type="match status" value="1"/>
</dbReference>
<reference evidence="3" key="1">
    <citation type="journal article" date="2014" name="Int. J. Syst. Evol. Microbiol.">
        <title>Complete genome of a new Firmicutes species belonging to the dominant human colonic microbiota ('Ruminococcus bicirculans') reveals two chromosomes and a selective capacity to utilize plant glucans.</title>
        <authorList>
            <consortium name="NISC Comparative Sequencing Program"/>
            <person name="Wegmann U."/>
            <person name="Louis P."/>
            <person name="Goesmann A."/>
            <person name="Henrissat B."/>
            <person name="Duncan S.H."/>
            <person name="Flint H.J."/>
        </authorList>
    </citation>
    <scope>NUCLEOTIDE SEQUENCE</scope>
    <source>
        <strain evidence="3">NBRC 107169</strain>
    </source>
</reference>
<feature type="domain" description="CASTOR ACT" evidence="2">
    <location>
        <begin position="74"/>
        <end position="128"/>
    </location>
</feature>
<reference evidence="3" key="2">
    <citation type="submission" date="2023-01" db="EMBL/GenBank/DDBJ databases">
        <title>Draft genome sequence of Maritalea porphyrae strain NBRC 107169.</title>
        <authorList>
            <person name="Sun Q."/>
            <person name="Mori K."/>
        </authorList>
    </citation>
    <scope>NUCLEOTIDE SEQUENCE</scope>
    <source>
        <strain evidence="3">NBRC 107169</strain>
    </source>
</reference>
<dbReference type="Gene3D" id="3.30.2130.10">
    <property type="entry name" value="VC0802-like"/>
    <property type="match status" value="1"/>
</dbReference>
<name>A0ABQ5UT86_9HYPH</name>
<feature type="domain" description="DUF2241" evidence="1">
    <location>
        <begin position="5"/>
        <end position="72"/>
    </location>
</feature>
<accession>A0ABQ5UT86</accession>
<evidence type="ECO:0000313" key="4">
    <source>
        <dbReference type="Proteomes" id="UP001161405"/>
    </source>
</evidence>
<dbReference type="Pfam" id="PF10000">
    <property type="entry name" value="ACT_3"/>
    <property type="match status" value="1"/>
</dbReference>
<dbReference type="PANTHER" id="PTHR39199:SF1">
    <property type="entry name" value="BLR5128 PROTEIN"/>
    <property type="match status" value="1"/>
</dbReference>
<organism evidence="3 4">
    <name type="scientific">Maritalea porphyrae</name>
    <dbReference type="NCBI Taxonomy" id="880732"/>
    <lineage>
        <taxon>Bacteria</taxon>
        <taxon>Pseudomonadati</taxon>
        <taxon>Pseudomonadota</taxon>
        <taxon>Alphaproteobacteria</taxon>
        <taxon>Hyphomicrobiales</taxon>
        <taxon>Devosiaceae</taxon>
        <taxon>Maritalea</taxon>
    </lineage>
</organism>
<dbReference type="Proteomes" id="UP001161405">
    <property type="component" value="Unassembled WGS sequence"/>
</dbReference>
<protein>
    <submittedName>
        <fullName evidence="3">Transporter</fullName>
    </submittedName>
</protein>